<dbReference type="Proteomes" id="UP000789396">
    <property type="component" value="Unassembled WGS sequence"/>
</dbReference>
<organism evidence="6 7">
    <name type="scientific">Racocetra fulgida</name>
    <dbReference type="NCBI Taxonomy" id="60492"/>
    <lineage>
        <taxon>Eukaryota</taxon>
        <taxon>Fungi</taxon>
        <taxon>Fungi incertae sedis</taxon>
        <taxon>Mucoromycota</taxon>
        <taxon>Glomeromycotina</taxon>
        <taxon>Glomeromycetes</taxon>
        <taxon>Diversisporales</taxon>
        <taxon>Gigasporaceae</taxon>
        <taxon>Racocetra</taxon>
    </lineage>
</organism>
<dbReference type="GO" id="GO:0003677">
    <property type="term" value="F:DNA binding"/>
    <property type="evidence" value="ECO:0007669"/>
    <property type="project" value="InterPro"/>
</dbReference>
<dbReference type="PROSITE" id="PS50808">
    <property type="entry name" value="ZF_BED"/>
    <property type="match status" value="1"/>
</dbReference>
<gene>
    <name evidence="6" type="ORF">RFULGI_LOCUS11859</name>
</gene>
<evidence type="ECO:0000313" key="7">
    <source>
        <dbReference type="Proteomes" id="UP000789396"/>
    </source>
</evidence>
<dbReference type="InterPro" id="IPR003656">
    <property type="entry name" value="Znf_BED"/>
</dbReference>
<evidence type="ECO:0000256" key="4">
    <source>
        <dbReference type="PROSITE-ProRule" id="PRU00027"/>
    </source>
</evidence>
<feature type="non-terminal residue" evidence="6">
    <location>
        <position position="103"/>
    </location>
</feature>
<keyword evidence="7" id="KW-1185">Reference proteome</keyword>
<name>A0A9N9IBL7_9GLOM</name>
<evidence type="ECO:0000259" key="5">
    <source>
        <dbReference type="PROSITE" id="PS50808"/>
    </source>
</evidence>
<sequence length="103" mass="12323">MSAQQFLIRTGSCSLDHVNLDVNTYNHIELFMINLIYQMERKKKLVWNHWTVINVKKDKKEKHPRAQCNYCHKEFERAIPERMQKHLNKCSDAPDNAKSPEIR</sequence>
<dbReference type="AlphaFoldDB" id="A0A9N9IBL7"/>
<keyword evidence="1" id="KW-0479">Metal-binding</keyword>
<evidence type="ECO:0000256" key="1">
    <source>
        <dbReference type="ARBA" id="ARBA00022723"/>
    </source>
</evidence>
<dbReference type="OrthoDB" id="2308263at2759"/>
<keyword evidence="2 4" id="KW-0863">Zinc-finger</keyword>
<proteinExistence type="predicted"/>
<evidence type="ECO:0000313" key="6">
    <source>
        <dbReference type="EMBL" id="CAG8727139.1"/>
    </source>
</evidence>
<dbReference type="EMBL" id="CAJVPZ010026934">
    <property type="protein sequence ID" value="CAG8727139.1"/>
    <property type="molecule type" value="Genomic_DNA"/>
</dbReference>
<evidence type="ECO:0000256" key="3">
    <source>
        <dbReference type="ARBA" id="ARBA00022833"/>
    </source>
</evidence>
<dbReference type="GO" id="GO:0008270">
    <property type="term" value="F:zinc ion binding"/>
    <property type="evidence" value="ECO:0007669"/>
    <property type="project" value="UniProtKB-KW"/>
</dbReference>
<keyword evidence="3" id="KW-0862">Zinc</keyword>
<accession>A0A9N9IBL7</accession>
<feature type="domain" description="BED-type" evidence="5">
    <location>
        <begin position="41"/>
        <end position="97"/>
    </location>
</feature>
<evidence type="ECO:0000256" key="2">
    <source>
        <dbReference type="ARBA" id="ARBA00022771"/>
    </source>
</evidence>
<protein>
    <submittedName>
        <fullName evidence="6">6366_t:CDS:1</fullName>
    </submittedName>
</protein>
<comment type="caution">
    <text evidence="6">The sequence shown here is derived from an EMBL/GenBank/DDBJ whole genome shotgun (WGS) entry which is preliminary data.</text>
</comment>
<reference evidence="6" key="1">
    <citation type="submission" date="2021-06" db="EMBL/GenBank/DDBJ databases">
        <authorList>
            <person name="Kallberg Y."/>
            <person name="Tangrot J."/>
            <person name="Rosling A."/>
        </authorList>
    </citation>
    <scope>NUCLEOTIDE SEQUENCE</scope>
    <source>
        <strain evidence="6">IN212</strain>
    </source>
</reference>